<feature type="region of interest" description="Disordered" evidence="2">
    <location>
        <begin position="780"/>
        <end position="809"/>
    </location>
</feature>
<comment type="caution">
    <text evidence="3">The sequence shown here is derived from an EMBL/GenBank/DDBJ whole genome shotgun (WGS) entry which is preliminary data.</text>
</comment>
<dbReference type="GO" id="GO:0017056">
    <property type="term" value="F:structural constituent of nuclear pore"/>
    <property type="evidence" value="ECO:0007669"/>
    <property type="project" value="TreeGrafter"/>
</dbReference>
<feature type="compositionally biased region" description="Low complexity" evidence="2">
    <location>
        <begin position="1006"/>
        <end position="1016"/>
    </location>
</feature>
<dbReference type="AlphaFoldDB" id="A0A9W6F013"/>
<accession>A0A9W6F013</accession>
<evidence type="ECO:0000256" key="2">
    <source>
        <dbReference type="SAM" id="MobiDB-lite"/>
    </source>
</evidence>
<dbReference type="EMBL" id="BRXU01000004">
    <property type="protein sequence ID" value="GLC51209.1"/>
    <property type="molecule type" value="Genomic_DNA"/>
</dbReference>
<feature type="region of interest" description="Disordered" evidence="2">
    <location>
        <begin position="559"/>
        <end position="578"/>
    </location>
</feature>
<feature type="compositionally biased region" description="Pro residues" evidence="2">
    <location>
        <begin position="521"/>
        <end position="533"/>
    </location>
</feature>
<feature type="coiled-coil region" evidence="1">
    <location>
        <begin position="12"/>
        <end position="67"/>
    </location>
</feature>
<feature type="region of interest" description="Disordered" evidence="2">
    <location>
        <begin position="703"/>
        <end position="735"/>
    </location>
</feature>
<proteinExistence type="predicted"/>
<feature type="region of interest" description="Disordered" evidence="2">
    <location>
        <begin position="889"/>
        <end position="930"/>
    </location>
</feature>
<gene>
    <name evidence="3" type="primary">PLEST007220</name>
    <name evidence="3" type="ORF">PLESTB_000477500</name>
</gene>
<feature type="compositionally biased region" description="Low complexity" evidence="2">
    <location>
        <begin position="703"/>
        <end position="713"/>
    </location>
</feature>
<feature type="coiled-coil region" evidence="1">
    <location>
        <begin position="331"/>
        <end position="412"/>
    </location>
</feature>
<dbReference type="GO" id="GO:0005643">
    <property type="term" value="C:nuclear pore"/>
    <property type="evidence" value="ECO:0007669"/>
    <property type="project" value="TreeGrafter"/>
</dbReference>
<name>A0A9W6F013_9CHLO</name>
<feature type="region of interest" description="Disordered" evidence="2">
    <location>
        <begin position="745"/>
        <end position="764"/>
    </location>
</feature>
<dbReference type="PANTHER" id="PTHR18898:SF2">
    <property type="entry name" value="NUCLEOPROTEIN TPR"/>
    <property type="match status" value="1"/>
</dbReference>
<feature type="region of interest" description="Disordered" evidence="2">
    <location>
        <begin position="622"/>
        <end position="673"/>
    </location>
</feature>
<feature type="coiled-coil region" evidence="1">
    <location>
        <begin position="124"/>
        <end position="288"/>
    </location>
</feature>
<keyword evidence="4" id="KW-1185">Reference proteome</keyword>
<reference evidence="3 4" key="1">
    <citation type="journal article" date="2023" name="Commun. Biol.">
        <title>Reorganization of the ancestral sex-determining regions during the evolution of trioecy in Pleodorina starrii.</title>
        <authorList>
            <person name="Takahashi K."/>
            <person name="Suzuki S."/>
            <person name="Kawai-Toyooka H."/>
            <person name="Yamamoto K."/>
            <person name="Hamaji T."/>
            <person name="Ootsuki R."/>
            <person name="Yamaguchi H."/>
            <person name="Kawachi M."/>
            <person name="Higashiyama T."/>
            <person name="Nozaki H."/>
        </authorList>
    </citation>
    <scope>NUCLEOTIDE SEQUENCE [LARGE SCALE GENOMIC DNA]</scope>
    <source>
        <strain evidence="3 4">NIES-4479</strain>
    </source>
</reference>
<evidence type="ECO:0000256" key="1">
    <source>
        <dbReference type="SAM" id="Coils"/>
    </source>
</evidence>
<evidence type="ECO:0000313" key="3">
    <source>
        <dbReference type="EMBL" id="GLC51209.1"/>
    </source>
</evidence>
<keyword evidence="1" id="KW-0175">Coiled coil</keyword>
<feature type="compositionally biased region" description="Gly residues" evidence="2">
    <location>
        <begin position="906"/>
        <end position="928"/>
    </location>
</feature>
<sequence>MAHDGARDRDSYARLQAALAASLERADRAEVQLRTATEESQRLSGLVELLEQDLAEARRDLAKSREETVAVTALAATHGARAVELEREAIMLREKTYQLGLDITAMATERDRLTSEMSGLQVTVNDMTTARNQLMSQLEDVSKQQARSASVAAAAEDRHKADMQQLQVRLAASEAECRALNHAKVTMHEDLQRARAEILALQAQLQEEYRRREEQSSENRRLQRELETTTENLAQAQRLQRTAAATAEQLEEELDCIRTAHSTMETELQTAKEDVQRQQEEVRLVTERNAEVTGQLNALSATVRHLEVENLRLTDGHATLRVEIEARAAEARAARGEAAELAADRARLLAELQRKPAGADEDEASRLREALSTSRLEVARLQRELAANDAVLADAESALVALVSEKEGLQQALSVALMSANVAVDTAEELKSQVAALAVQGAVAEAAPVNDAATGAETFGANGVEEHMISYQKSLHGGGSTSEGGHGQSSATAAGPMSPVGGSAASFGGATATVRVVGPRAPMPVSPRYPPQPTRTTSDSGSAVPVHRPGGHDEAWEALSASGTENSEKESGSGEGIVALAPTGLPSATSLVIASLSLAMQAAQQQGVPTPVKDRVPSVVTARAGASRPGSDTGVVPAGPAEHDVILPSPARPTAPSPSGSHGGNEDSGSAGVAGNVAAATTATTSGSSNGGHGLRVAATSAAGTATGAEGSANLSSPAPRSSHLPPRSPQSSIGDLRELENNASSSTLSFSLPGTGPQPAQAAAATGYTVPAVLPTPNRLPAPGSALHGTVSAPAPDAHRTPPPASASLAPYQALMSAPTASDSPLAGGAGSSGAAGGYFPPVSALAGRSTVPADVASTLLNSAYRSPSRVSLVASRSGVMGIVSSASLGEGNERGTASRPASAGGTGAGSGGAGAGSGGVGAGSGGSPMVSPRVMLEARMLSRAVRPSAELLSSPLRSSSTISGGIAAMEPGAMAPQQVHYGDGVASRPSVTLTPSMSSYQQLASRQQQQQQTSPLAYRKPPSAETELAAFPSPFASGTVAPDLATPRTSGTFGATAPSPSPRASGTVRVGVPSPPPPAATSSYELRSRHISKEQQPTVISNPVPAPRPSASLFFNARRSTLTPEGGLTGNGAFSGPTPTEERLLEPQQMQPSDNVPEPQVREEVSPGIAAVNSILLPPVPSEEDAMLMKRLEAMDEAMRAIGAI</sequence>
<feature type="region of interest" description="Disordered" evidence="2">
    <location>
        <begin position="519"/>
        <end position="553"/>
    </location>
</feature>
<feature type="compositionally biased region" description="Gly residues" evidence="2">
    <location>
        <begin position="476"/>
        <end position="487"/>
    </location>
</feature>
<protein>
    <submittedName>
        <fullName evidence="3">Uncharacterized protein</fullName>
    </submittedName>
</protein>
<dbReference type="Proteomes" id="UP001165080">
    <property type="component" value="Unassembled WGS sequence"/>
</dbReference>
<dbReference type="GO" id="GO:0006406">
    <property type="term" value="P:mRNA export from nucleus"/>
    <property type="evidence" value="ECO:0007669"/>
    <property type="project" value="TreeGrafter"/>
</dbReference>
<organism evidence="3 4">
    <name type="scientific">Pleodorina starrii</name>
    <dbReference type="NCBI Taxonomy" id="330485"/>
    <lineage>
        <taxon>Eukaryota</taxon>
        <taxon>Viridiplantae</taxon>
        <taxon>Chlorophyta</taxon>
        <taxon>core chlorophytes</taxon>
        <taxon>Chlorophyceae</taxon>
        <taxon>CS clade</taxon>
        <taxon>Chlamydomonadales</taxon>
        <taxon>Volvocaceae</taxon>
        <taxon>Pleodorina</taxon>
    </lineage>
</organism>
<feature type="region of interest" description="Disordered" evidence="2">
    <location>
        <begin position="1123"/>
        <end position="1167"/>
    </location>
</feature>
<feature type="region of interest" description="Disordered" evidence="2">
    <location>
        <begin position="1006"/>
        <end position="1087"/>
    </location>
</feature>
<dbReference type="PANTHER" id="PTHR18898">
    <property type="entry name" value="NUCLEOPROTEIN TPR-RELATED"/>
    <property type="match status" value="1"/>
</dbReference>
<feature type="compositionally biased region" description="Low complexity" evidence="2">
    <location>
        <begin position="896"/>
        <end position="905"/>
    </location>
</feature>
<evidence type="ECO:0000313" key="4">
    <source>
        <dbReference type="Proteomes" id="UP001165080"/>
    </source>
</evidence>
<feature type="compositionally biased region" description="Low complexity" evidence="2">
    <location>
        <begin position="754"/>
        <end position="764"/>
    </location>
</feature>
<feature type="region of interest" description="Disordered" evidence="2">
    <location>
        <begin position="474"/>
        <end position="506"/>
    </location>
</feature>